<dbReference type="CDD" id="cd19545">
    <property type="entry name" value="FUM14_C_NRPS-like"/>
    <property type="match status" value="3"/>
</dbReference>
<name>A0A9P7YK08_9HELO</name>
<dbReference type="InterPro" id="IPR010071">
    <property type="entry name" value="AA_adenyl_dom"/>
</dbReference>
<dbReference type="InterPro" id="IPR000873">
    <property type="entry name" value="AMP-dep_synth/lig_dom"/>
</dbReference>
<dbReference type="Proteomes" id="UP000824998">
    <property type="component" value="Unassembled WGS sequence"/>
</dbReference>
<dbReference type="NCBIfam" id="NF003417">
    <property type="entry name" value="PRK04813.1"/>
    <property type="match status" value="6"/>
</dbReference>
<dbReference type="InterPro" id="IPR036736">
    <property type="entry name" value="ACP-like_sf"/>
</dbReference>
<dbReference type="EMBL" id="MU251440">
    <property type="protein sequence ID" value="KAG9235149.1"/>
    <property type="molecule type" value="Genomic_DNA"/>
</dbReference>
<sequence length="7278" mass="804163">MGDFSESTAFEIPSENINHLQSQNKVDTCYFPMLTDGVILGQDSSREEVDTIRHTTPIDLGRHSSGSELRAFCAEYDLEIPTVFQLAWAVVLASYSGTQNVCFVTKKSLKEQNEVGVCIFQLDDRTTAIESLKQVEEKIKESYATRTQSSLSGLQMPVTPEGRQSYNSIVLFHDSEDNSATGISLDEFLEPGCLCVDIRNTHSCYEIKLGYPTSMLSQAQGENVALTFKQVLLEIIERPLSSIGAIELVNPTLLARIWDWNREIPPPISKRVHDLIESQARLQPQSQAVVADDGVLSYGMLSAMSTRLAHYLVGIDVGPEDVIPLSFEKSKWAVVAMLGVIKAGAGIVHLDAQQPMARSYGLMDKLGANLVLSSRRQGKIWEDRMSVFVVDQENINRLPHHAEPPPTNSEPNNILYIIFTSGSTGTPKGCVIEHESFLTAAAAHVKATNMTKDSRVFQGTPYTFDVSMLEIFTALSVGACVCSCVDELAKSGLASVINKLAITWTFMTPSLVRLIEPSDVPGLKTLALGGEPLSKTDVQVWADRLQLINGYGPTETSVAATINEFVQYDTDPANIGRAVGSVCWIVKADNHNLLVPIGAVGELVIQGPIVARGYFKDLEKSQEVFIDDPPAFMEKLPRVASTRMRLYKTGDLVRQNSDGTIQFIGRKDKQAKIRGQRLELGEIESHLSLDSHVRHSAVVIPKTGRCKERLVAVLSLHDFPITSSGVSSIKLIEHGYKAQSRIIASQIRERISHHLTHYMVPTIWAILESIPLTSSGKINGRALIQWLENVSDDNYKEIADVAALEGDGVPTSKMEEVLQNMFSEVLKVPTREIGLNRSFLTLGGDSITAMRLISRCRSQNIVIAAKDIFQGKGVSELSTRAQFSDVPLLQSEEYDLSPELPIAQRISLITDDVLSQTGVSTSSQIEDAFICSPMQESIVLARARFPGTYEIKKVVVLESEDPTMLKGPHIRSAWQKVVARHQSLRAVIVNAISGIPGNAVFHQVVLKQFDAEVVECEYHGEATESKISSYLKGLPPPRYGKSRPEHRLTICDTPGKKTYLMVDISHAVVDGISAEVILQDLALALENRLPEDSGPLHGDYISHIQRLPERESIDYWKGFLRSAEPCIVPMYNGDKKSERKAGSMKVDFSQWDELVAFSETNGVTISNIIQTAWALTLRAYTGSDDVLFGYMASGRDLPVPDIEHAVGVYLTMVVCRLAISEGATPIQLAQMAQEHYISGHSHQYTPLGKIQNAMNTQGMPLFNTIMSFYRPATNASGEFVSLTAIDEVDPCEFDIAVGAYLGDNDLNLSLGYWSSTISDAEVANIANTFSGAISAMLSNAQSVEDLDLFNERDRNQVWTWNKQEPLAVDGCVHHYFHQQVLAQPEAPAIHAWDGAFTYQELDLLSTRLAFYLAYRGVGPEVLVPHCFDKSKWAAVVMVAIMKAGGAGVGLSPTHPASRLASIIDNCSAKLTVVAPQHAHLFAEINTSIIVVESQFVEKLPGIVEGSRLPQVQPSNPAFVSFTSGSTGKPKGIVLEHRSLITSIQAHGSEWDIGPGSRVIQFSAYAFDAAVSDTFTTLVRGGCVCIPSEHERTNDLAGAMTRMEVNWAFLTPRVLETLSPKTVPFLKIAVLGGEAISSEDIDPWTSDISLRIVYGPTECTIFSMGTDPLTPTSDPTSLGHGVGMRVWITDSNNTDKLAPIGCIGELLMEGPLVTRGYLNDPEKTKISYLEDPKWLPRDSNTPPRRFYKTGDLVRYLPNGDMMFIGRKDTQVKIRGQRVELGEIEHAILQNFDNVAHVTVDSVVFPHTGRAIVAYLKIEDSSKEASNHQGLFIPLDQEMTSQLRQLERALMDNLPTYFVPSLFIPIGYVPMTISGKWDRVKLRQTAASLNTSEFEMYSLASQHKRPPATKMENELQRLWAEILNKSLDSIGADDNFFRLGGDSIGAMKLVNASRNAGISLGVADVFQSPELSSLAKYLEVSENAAEVLKGAPKAFQLLPDGLQLDTLLDEISDEYWISKDNIQDAYPCTPLQEALVAISTTQLGAYVAQNAFHLPADMDIARFKDAWQIMVNAHSILRTRIVSPVSSRFLQIVLKQNAIAWQESSSLDEYLAQDKSLPIIYGGDLTRYCLVNDLNSGRMSFVWTAHHAVYDGWSAPMVFEQVAQIYRGGSISPEEPFNQLIQHLEAIDTEESHNFWRLQLSGETPASFPRLPNANYQPRANQTQTHRLDLSLRDNSDITLAIILRAAWAILVARYAESSDVVFGVTLSGRDLPVPGVHQMLGPTITTVPIRVHIDAEKTVARYLRDIHQQSIDMMPHQHTGLQNIRRLSAETMDATDFKNLFIVQPQADKSAEFLGLEGVSIEEDGFDTHALSVECNFRDNQVEIKASFDNSIIPSDQVHRLLHQFEKVILQVNEQSATTTLGDIDLFSDVDKKQVLAWNSVAPTLNDHCVHDIIHQQVLKHPKVLSVESWDGNVTYQQLDDLSSRMAHFLRTDLGIQPEVLVPMCFDKSVWTVITMISVIKAGGACVMLNPEHPVNRLDALLSHLDSHVLLTAPHHEHLFENPRWTPTVVDGTFITKLQPVSTAGLSTLRVEPHNPAVIVFTSGSTGKPKGIILRHSGLATVATQHGKGHGFGEVGLRVLQFSNYTFDTSINENFVTLMHGGTICIATEHDRINNLPGVISSMNIDWVFMTPTVASLVNPKDVPNLKTLVLGGEELSQTLVDRWSPHVSIINSYGPAECTIWTSHGMPCPTVAPANIGVGVGCRLWIVESSDHNRLTPVGCVGELLVEGPIVSGGYLKDSEKTKAAFIQNPSWMPRETFGPQRFYKTGDLARYNSDGTLNLAGRKDNQVKLHGQRIELGEIEFHLKAHPGVKAAMVAMPKVGLCGSKLVAVIAMNEFETLALEGDTVVLIDKIHKRKAREIVSDIRERLSDLLPPYMVPTFWMVLGAVPLTASRKINRGPINKWIREVIKEDYLQIVDVTAIKSEQPITPLEKQIADVWSHTLDISADNIGANRSFISLGGDSITAMQVVSRCRTLKIQLRVEDLLKSKSLTEVASRAKSSLGHSISKEEAFGTLFPLSPIQQVYFDDIASRNGQEKPRTHFNQSVLARFTRGVNAADVHQAVDDIVNRHSMLRASFHKDGSGQWMQKISGDVSSSRKFIIHFSISRKQMIEIVNERQGEMDIQNGPIFAVDLFDMEDGGQLISLCAHHLIIDLVSWRIILQDLEDVLDRKLLNTETPLPFQALNRLQVDRSKALVPSVALPIDIPAADLEYWGMSEMPCWDDIEEVNFTCSKETTSLLFDTSNESIRTEPVEIILAVLQHSFRQAFDDRDAPAIFCEGHGRDAWGSEIEPSDTVGWFTTFNPIHVSGGAHSNPIDIISRTKDVRRKIPRNGCDYFNCRYLSSKGAEAFRHHKGMEICFNYMGRYQQLEREGALIRQEPLQDDEVISSIGENTRRLAVFDISAVVTNGQLRFSFFFNRSIQHSDKARSWFARFEGLLESVVQDLVELPLQNTLSDFPLMSMDYGGLTQLSNSLSEIGILNANVEDLYPASPMQDGILVSQARESDSYKVSQIFKVVSNDGSVPINVATIQAAWQKVVNYHPMLRTIFLDTLDQSGARFYDQLVVKDFPADFKTLQYDDEESDIVSFFKEQPSPQYDERRPPHRITLCEAKDGIYMHWEISHSLMDGTSNVLVLRDFTLAFEGLLPAGQGPLYSDYIAYLQKQSESSSLDFWIDYLENIEPCHFPNLCEGPKRGETLNEQHSKIVNLDVGCDLQKFCEQHEITVGNLMQVAWGLVLKSYTGTEDVCFGYMVAGRDIPVENIYDAVGPYINLVVCRLKLFGDAMVGQILENAQDEYLSSLPHQHTSLAKIQHALKSPGLQLFNTSISVQRLPPPSPEPKITFEVVDQIDPTEYVLSLNITIGGPEVEIAMTHLVSHISDDYAVNIMETLSTAVKCLVSSYDKPISSLDLVSEKDKTQIGLWNGPNPRPVDSCIHWLIEEQALAQPHETAVLSWEGDATFTYHELNQASTLFAQKLSNSGVGPEVLVPLCLKNSAWSIVAILGVLKAGGAYLMLDDNDGPHRLHEIIKDAAASLVVTSPEYAFHFEDMEVNVVIIDGITIKKLPPVKRFPASKTNSRNAAMVVYTSGSSDATPKGAVLEHRSICTMATRHGPTVSMTQRASVLQFARYTSSVSNSEILTTLINGGCVCIPSDDEKAGDISGAINRLDVNWAFLSPTIANLLNPSDVPNLQTLVLGGESVTSSLIQQWKTVQIVNSYGLSECSFWTSNAWQKRSGAVSPSNIGRGIASRLWIANRSDHNQLVPIGAVGELLIDGPLVARGYLGSEKTETAFVTEPAWLGEYDESQTVSETGRMFKTGDLVRYNSNGMLTFVGRKDSETKFHSQRIDCSNIENQIALSLPGSRRVATEFIYLSPDDTDMTLVAFFAENTSSIASHSSQNLVLPPSEACRNLLGRIQIELGKALPQYMIPVVLIPLSSLPLTSSMKLNRRILQEIGRSLKREKFAAYSLDDAPKKKSSSSAKGKLVSGIWAQVLGVPVESIGAHDHFFRLGGDSLSAMKMVTIARTQGYTVTVSDIFQNPQLTAMSKVFKKLEKSVGSSMTSLDEPAVFSLIDEAVEVEVLVEEAAKQCKVTTDLVEDIYPCTPFQENIMASSAERLSTNFYRYAYEIPSTIDVPRFKKAWETFYASSPILRTRIVHIEQSWFQVILKEKLLWQSCGSLEDYLENDKNVTISDGGKLTRFGIIGDSQKMFIVWTAHRSIYDDSMTPLIARQIASIYTNGLVLEDVAYKKFVRHVQIVNSQPLESFWRAQLAQESSSYPLLPSNSYQPQTNKKSTRVIRISPTDTEIPVSIILRTAWAIVLSIYSDSEDVGFGTTTSGRHAEVPGSEDVIGPTGAIVPVKISLNRTRSVSELLQQTNRQSIAMIPFEHTPMQIFQNLSQGPQSTVDFQNMLVIQERNDASGFLGLIHKDIEIQRSYSHALVCECNLDEDTVRIDVSWDSKVLPAHHAERMIDQFEHIINRLNEVDMASPLALGEIGVITTKDLQTIAEWNSERPANLDSCVHDFFEEQANNRPDASAIESFDGSFTYSQLNDMATRLSQYLLRQGITREEKIPICYQKSAWVIVAMLGIMKSGGTFVMLNPESPIDRQRGLINDLEAKMIFCDSPSAPSFASLLPKSGIILLNEAFIRNLALKDIPPTLVPPSTAVLVQYTSGSTGKPKGIVLEHRSVCTGLLAHGEQTGMGTHTRTFQFASYTFDNSIEEILSTLMLGGTVCVPSDFDRMNDISGSMARMRVNWADLTPTVAILLDPHIITTMQTLVLSGEPITKEVVEIWADHAQLVNSYGPSECTVATSCNIHLSKTRDASNVGKGFGCTLWVVDPQDHHKLAPIGSVGELLIEGPILAREYLNEAEKTKAAFICDPAWAKDMPGNPQRFYKTGDLVQYNSDSTINFIGRRDNQVKLHGQRIELGEIEHQVKAALPDSAYQVAVEVLTPDARGNNKSLTAFFCKGTSNTGGTEIQVLLPHSHETVLAGIASKLQSTLPAYMIPSMFIPLNSMPLSTSAKLDRKVLRQLGNRLSGESLNSFSLSGTKNRMLQNMTNGISKSSQSQTNNLPQVASQAQTNFGSNTLPPYSLLSAKQDVQALLTSAAKQCSINMDQIEDIYPCTPLQEGLMALTARRERSYISQTIYRLPPSIDLDRFRNTWEHMGRILSILRTRIVLTDSRAFQVVVKDGPEWQSSPTMEEYTRSDNEKPMTYGKPLVRYCLVDGKENCSDSFFVYTAHHSVYDGWSDASLIKAIEIAYTDGLSSLPQVPQYNKFIEFLENTDVSASNTFWKAQLSGGTPTSFPRLLAPGFEPRPTQIQSRKLDLPRSTSNFTLTTFLKAAWSIVLGQYSDSDDIIFDHVLSGRSAPVENIDSMIGPTLCTAPLRVRIDRVRTVERFLSDLQLQSIEMMPFEQAGLQNIRRLPGVELASSSGNLFIIQPAITTDDGGPLGMEIVPKPNDDFETYALILECYLSDSGTVEVVVKFDDTVVSAGEASWLLTHFEVAARKLLLHPYTKLSEISLFSEKDMKQLIQWTGPPVESTEACVHDLFKTQADLNPSNLAIHSLDEDFTYRRLDSLSTIVSNHLQSLGVEPNSLVPLCFNKSPWAIVSMLAVLKAGAAIVMLNPEHPVPRLKEVISEAGATLILAGLQEKHMVQGLVNKVISVDSSLVAQLAHVPVATKLAVSPKSPVYVVFTSGSTGKPKGVVVEHQAFVTSAYHHSKMINLTSSSRVLQFAAYTFDISMADIFSTLIIGGTVCVISETDRTNNLAQAINKLDANWACLTATVASLLQPSVVPCLRTLTLCGESPTESNVLTWGGKAQFVNAYGPAEASVYCCIQSNVTAITSPTNIGTGSGLRVWITDKEDPQKLVPIGGVGEMLIEGPTLARGYLNDSTKTEASFIKNPSWMQDYPEIGGSCRLYRTGDVAKYNFDGTVEFCGRRDNQVKFNGQRLETQEIEHHIRSQLVDFDVTVDAVTLASQNDKKILVAFFYHPDNVTTELTVDELALSLSKTKQNMFMDLRSNLLRSIPSFMIPSLFIPLRAMPINSSFKLNRLVLRQLVNGLTNATFRSYALVDVEKKAPSTALEQKLAGLWAEVLSIPKNTIGAADNFFQLGGDSISAMKLVGRLRAADISMTIANIFEHPRIVDSASFITSDRSLTNGSSMNAPPPYKQFSVMENGKLDTWLQTIAEKSGVQKKNIVDILPTTASQDIALVGGLTDSRWMLNYFYLEGEGTIDDEHVRQSCFKLVQSLEILRTVFTLHEGRFLQVVLESLTPEFSVYETAGDIGAFAQRLYERSFNDDVPLGHPFAQFTVIKQLSTSKHRITMRLSHAQYDGVSLPGIWEVLKAAFEGHTIKETPGFSRFAFLSNVQRTSTIMEAHWRQLLAHSNMTNVVSRRAPELRNPSNKVMTLTKVIQPASLNGLGPTFANVITAAWALTLAHSTSTSDVVFGNTVNGRGLPIDGVEDIVGPCLNIVPVRVTLRPDWKVLDILKYVQSQQLHNMSAESMGFRDIVRRCTNWPKWTNFGSVVQHQNISLDKSIKLGGTTYEVGSIGADVDLVDFSVLSTPFEGGSMEISLLASPSIPIEATEELLETLCEYTMMFTSNPHGSLPEPSASISHKHRIPLPPRSPGSVASSRTIELLGIKEAAALENLLKTTWSEVLRDEIEIKPETSIFEVGGDVVNVAQIAVLLRAKGLSVSVEELVQYPTIEGQVDLLSTQVGKVMGILE</sequence>
<dbReference type="SUPFAM" id="SSF47336">
    <property type="entry name" value="ACP-like"/>
    <property type="match status" value="6"/>
</dbReference>
<dbReference type="Pfam" id="PF00668">
    <property type="entry name" value="Condensation"/>
    <property type="match status" value="7"/>
</dbReference>
<dbReference type="CDD" id="cd05918">
    <property type="entry name" value="A_NRPS_SidN3_like"/>
    <property type="match status" value="6"/>
</dbReference>
<dbReference type="PANTHER" id="PTHR45527">
    <property type="entry name" value="NONRIBOSOMAL PEPTIDE SYNTHETASE"/>
    <property type="match status" value="1"/>
</dbReference>
<dbReference type="InterPro" id="IPR045851">
    <property type="entry name" value="AMP-bd_C_sf"/>
</dbReference>
<evidence type="ECO:0000256" key="2">
    <source>
        <dbReference type="ARBA" id="ARBA00022553"/>
    </source>
</evidence>
<proteinExistence type="predicted"/>
<dbReference type="GO" id="GO:0044550">
    <property type="term" value="P:secondary metabolite biosynthetic process"/>
    <property type="evidence" value="ECO:0007669"/>
    <property type="project" value="TreeGrafter"/>
</dbReference>
<evidence type="ECO:0000259" key="4">
    <source>
        <dbReference type="PROSITE" id="PS50075"/>
    </source>
</evidence>
<evidence type="ECO:0000256" key="3">
    <source>
        <dbReference type="ARBA" id="ARBA00022598"/>
    </source>
</evidence>
<comment type="caution">
    <text evidence="5">The sequence shown here is derived from an EMBL/GenBank/DDBJ whole genome shotgun (WGS) entry which is preliminary data.</text>
</comment>
<dbReference type="SMART" id="SM00823">
    <property type="entry name" value="PKS_PP"/>
    <property type="match status" value="5"/>
</dbReference>
<dbReference type="Gene3D" id="3.30.559.30">
    <property type="entry name" value="Nonribosomal peptide synthetase, condensation domain"/>
    <property type="match status" value="8"/>
</dbReference>
<accession>A0A9P7YK08</accession>
<dbReference type="InterPro" id="IPR006162">
    <property type="entry name" value="Ppantetheine_attach_site"/>
</dbReference>
<dbReference type="Gene3D" id="3.30.300.30">
    <property type="match status" value="6"/>
</dbReference>
<feature type="domain" description="Carrier" evidence="4">
    <location>
        <begin position="4530"/>
        <end position="4606"/>
    </location>
</feature>
<dbReference type="FunFam" id="3.30.559.10:FF:000016">
    <property type="entry name" value="Nonribosomal peptide synthase Pes1"/>
    <property type="match status" value="1"/>
</dbReference>
<dbReference type="Gene3D" id="3.40.50.12780">
    <property type="entry name" value="N-terminal domain of ligase-like"/>
    <property type="match status" value="6"/>
</dbReference>
<dbReference type="PROSITE" id="PS50075">
    <property type="entry name" value="CARRIER"/>
    <property type="match status" value="6"/>
</dbReference>
<feature type="domain" description="Carrier" evidence="4">
    <location>
        <begin position="7195"/>
        <end position="7270"/>
    </location>
</feature>
<dbReference type="FunFam" id="3.40.50.12780:FF:000014">
    <property type="entry name" value="Nonribosomal peptide synthetase 1"/>
    <property type="match status" value="5"/>
</dbReference>
<dbReference type="Pfam" id="PF00501">
    <property type="entry name" value="AMP-binding"/>
    <property type="match status" value="6"/>
</dbReference>
<dbReference type="SUPFAM" id="SSF52777">
    <property type="entry name" value="CoA-dependent acyltransferases"/>
    <property type="match status" value="15"/>
</dbReference>
<gene>
    <name evidence="5" type="ORF">BJ875DRAFT_529770</name>
</gene>
<organism evidence="5 6">
    <name type="scientific">Amylocarpus encephaloides</name>
    <dbReference type="NCBI Taxonomy" id="45428"/>
    <lineage>
        <taxon>Eukaryota</taxon>
        <taxon>Fungi</taxon>
        <taxon>Dikarya</taxon>
        <taxon>Ascomycota</taxon>
        <taxon>Pezizomycotina</taxon>
        <taxon>Leotiomycetes</taxon>
        <taxon>Helotiales</taxon>
        <taxon>Helotiales incertae sedis</taxon>
        <taxon>Amylocarpus</taxon>
    </lineage>
</organism>
<dbReference type="GO" id="GO:0005737">
    <property type="term" value="C:cytoplasm"/>
    <property type="evidence" value="ECO:0007669"/>
    <property type="project" value="TreeGrafter"/>
</dbReference>
<dbReference type="CDD" id="cd19542">
    <property type="entry name" value="CT_NRPS-like"/>
    <property type="match status" value="3"/>
</dbReference>
<reference evidence="5" key="1">
    <citation type="journal article" date="2021" name="IMA Fungus">
        <title>Genomic characterization of three marine fungi, including Emericellopsis atlantica sp. nov. with signatures of a generalist lifestyle and marine biomass degradation.</title>
        <authorList>
            <person name="Hagestad O.C."/>
            <person name="Hou L."/>
            <person name="Andersen J.H."/>
            <person name="Hansen E.H."/>
            <person name="Altermark B."/>
            <person name="Li C."/>
            <person name="Kuhnert E."/>
            <person name="Cox R.J."/>
            <person name="Crous P.W."/>
            <person name="Spatafora J.W."/>
            <person name="Lail K."/>
            <person name="Amirebrahimi M."/>
            <person name="Lipzen A."/>
            <person name="Pangilinan J."/>
            <person name="Andreopoulos W."/>
            <person name="Hayes R.D."/>
            <person name="Ng V."/>
            <person name="Grigoriev I.V."/>
            <person name="Jackson S.A."/>
            <person name="Sutton T.D.S."/>
            <person name="Dobson A.D.W."/>
            <person name="Rama T."/>
        </authorList>
    </citation>
    <scope>NUCLEOTIDE SEQUENCE</scope>
    <source>
        <strain evidence="5">TRa018bII</strain>
    </source>
</reference>
<dbReference type="FunFam" id="3.30.300.30:FF:000015">
    <property type="entry name" value="Nonribosomal peptide synthase SidD"/>
    <property type="match status" value="6"/>
</dbReference>
<feature type="domain" description="Carrier" evidence="4">
    <location>
        <begin position="2985"/>
        <end position="3061"/>
    </location>
</feature>
<evidence type="ECO:0000313" key="5">
    <source>
        <dbReference type="EMBL" id="KAG9235149.1"/>
    </source>
</evidence>
<keyword evidence="1" id="KW-0596">Phosphopantetheine</keyword>
<dbReference type="InterPro" id="IPR020806">
    <property type="entry name" value="PKS_PP-bd"/>
</dbReference>
<feature type="domain" description="Carrier" evidence="4">
    <location>
        <begin position="1904"/>
        <end position="1980"/>
    </location>
</feature>
<dbReference type="PROSITE" id="PS00455">
    <property type="entry name" value="AMP_BINDING"/>
    <property type="match status" value="5"/>
</dbReference>
<keyword evidence="2" id="KW-0597">Phosphoprotein</keyword>
<dbReference type="GO" id="GO:0043041">
    <property type="term" value="P:amino acid activation for nonribosomal peptide biosynthetic process"/>
    <property type="evidence" value="ECO:0007669"/>
    <property type="project" value="TreeGrafter"/>
</dbReference>
<feature type="domain" description="Carrier" evidence="4">
    <location>
        <begin position="809"/>
        <end position="885"/>
    </location>
</feature>
<dbReference type="InterPro" id="IPR042099">
    <property type="entry name" value="ANL_N_sf"/>
</dbReference>
<dbReference type="Gene3D" id="1.10.1200.10">
    <property type="entry name" value="ACP-like"/>
    <property type="match status" value="6"/>
</dbReference>
<dbReference type="FunFam" id="3.30.559.30:FF:000003">
    <property type="entry name" value="Nonribosomal peptide synthase SidD"/>
    <property type="match status" value="3"/>
</dbReference>
<feature type="domain" description="Carrier" evidence="4">
    <location>
        <begin position="6631"/>
        <end position="6707"/>
    </location>
</feature>
<dbReference type="CDD" id="cd19534">
    <property type="entry name" value="E_NRPS"/>
    <property type="match status" value="1"/>
</dbReference>
<dbReference type="Gene3D" id="3.30.559.10">
    <property type="entry name" value="Chloramphenicol acetyltransferase-like domain"/>
    <property type="match status" value="7"/>
</dbReference>
<dbReference type="InterPro" id="IPR009081">
    <property type="entry name" value="PP-bd_ACP"/>
</dbReference>
<dbReference type="InterPro" id="IPR023213">
    <property type="entry name" value="CAT-like_dom_sf"/>
</dbReference>
<keyword evidence="3" id="KW-0436">Ligase</keyword>
<evidence type="ECO:0000256" key="1">
    <source>
        <dbReference type="ARBA" id="ARBA00022450"/>
    </source>
</evidence>
<dbReference type="NCBIfam" id="TIGR01733">
    <property type="entry name" value="AA-adenyl-dom"/>
    <property type="match status" value="5"/>
</dbReference>
<evidence type="ECO:0000313" key="6">
    <source>
        <dbReference type="Proteomes" id="UP000824998"/>
    </source>
</evidence>
<protein>
    <recommendedName>
        <fullName evidence="4">Carrier domain-containing protein</fullName>
    </recommendedName>
</protein>
<dbReference type="OrthoDB" id="416786at2759"/>
<dbReference type="FunFam" id="1.10.1200.10:FF:000005">
    <property type="entry name" value="Nonribosomal peptide synthetase 1"/>
    <property type="match status" value="3"/>
</dbReference>
<dbReference type="InterPro" id="IPR020845">
    <property type="entry name" value="AMP-binding_CS"/>
</dbReference>
<dbReference type="FunFam" id="3.30.559.30:FF:000002">
    <property type="entry name" value="Nonribosomal peptide synthase Pes1"/>
    <property type="match status" value="1"/>
</dbReference>
<dbReference type="PROSITE" id="PS00012">
    <property type="entry name" value="PHOSPHOPANTETHEINE"/>
    <property type="match status" value="2"/>
</dbReference>
<dbReference type="GO" id="GO:0016874">
    <property type="term" value="F:ligase activity"/>
    <property type="evidence" value="ECO:0007669"/>
    <property type="project" value="UniProtKB-KW"/>
</dbReference>
<dbReference type="PANTHER" id="PTHR45527:SF16">
    <property type="entry name" value="NONRIBOSOMAL PEPTIDE SYNTHASE ATNA-RELATED"/>
    <property type="match status" value="1"/>
</dbReference>
<dbReference type="SUPFAM" id="SSF56801">
    <property type="entry name" value="Acetyl-CoA synthetase-like"/>
    <property type="match status" value="6"/>
</dbReference>
<dbReference type="GO" id="GO:0031177">
    <property type="term" value="F:phosphopantetheine binding"/>
    <property type="evidence" value="ECO:0007669"/>
    <property type="project" value="InterPro"/>
</dbReference>
<dbReference type="FunFam" id="3.30.559.30:FF:000005">
    <property type="entry name" value="Nonribosomal peptide synthase Pes1"/>
    <property type="match status" value="1"/>
</dbReference>
<keyword evidence="6" id="KW-1185">Reference proteome</keyword>
<dbReference type="InterPro" id="IPR001242">
    <property type="entry name" value="Condensation_dom"/>
</dbReference>
<dbReference type="Pfam" id="PF00550">
    <property type="entry name" value="PP-binding"/>
    <property type="match status" value="6"/>
</dbReference>